<dbReference type="EC" id="4.2.1.44" evidence="2"/>
<evidence type="ECO:0000259" key="1">
    <source>
        <dbReference type="Pfam" id="PF01261"/>
    </source>
</evidence>
<dbReference type="InterPro" id="IPR050312">
    <property type="entry name" value="IolE/XylAMocC-like"/>
</dbReference>
<evidence type="ECO:0000313" key="2">
    <source>
        <dbReference type="EMBL" id="TNC43732.1"/>
    </source>
</evidence>
<dbReference type="NCBIfam" id="TIGR04379">
    <property type="entry name" value="myo_inos_iolE"/>
    <property type="match status" value="1"/>
</dbReference>
<dbReference type="AlphaFoldDB" id="A0A5C4MM22"/>
<dbReference type="InterPro" id="IPR030823">
    <property type="entry name" value="IolE/MocC"/>
</dbReference>
<sequence>MILYGTNPIAWSNDDDQTFGADISLEQCLSEAGQIGFDGIEKGHKMPNEGAVLKETLGAHGLRFVGGWYSTNLLVQSVEEEKRAAQVHIDMLKGAGATVFIACETSNCIHGQDGTPLDESPVLPTERWAQFGAKIEALAEFTASQGLPLVYHHHMGTIVETEAEIDAFMAATGPATKLLLDAGHAFFGGSDPEALARRYMGRVGHIHCKNVRSAVMARVRSERVSFLQGVRAGVFTVPGDAEGGVNFAPVLRIAAEHGYQGWLVIEAEQDPAQRQPFHYQSMGLRALKAIAREAGLDRAQVDTSA</sequence>
<dbReference type="PANTHER" id="PTHR12110">
    <property type="entry name" value="HYDROXYPYRUVATE ISOMERASE"/>
    <property type="match status" value="1"/>
</dbReference>
<dbReference type="OrthoDB" id="9804047at2"/>
<dbReference type="InterPro" id="IPR036237">
    <property type="entry name" value="Xyl_isomerase-like_sf"/>
</dbReference>
<reference evidence="2 3" key="1">
    <citation type="submission" date="2019-06" db="EMBL/GenBank/DDBJ databases">
        <title>YIM 131921 draft genome.</title>
        <authorList>
            <person name="Jiang L."/>
        </authorList>
    </citation>
    <scope>NUCLEOTIDE SEQUENCE [LARGE SCALE GENOMIC DNA]</scope>
    <source>
        <strain evidence="2 3">YIM 131921</strain>
    </source>
</reference>
<proteinExistence type="predicted"/>
<keyword evidence="2" id="KW-0456">Lyase</keyword>
<protein>
    <submittedName>
        <fullName evidence="2">Myo-inosose-2 dehydratase</fullName>
        <ecNumber evidence="2">4.2.1.44</ecNumber>
    </submittedName>
</protein>
<dbReference type="Pfam" id="PF01261">
    <property type="entry name" value="AP_endonuc_2"/>
    <property type="match status" value="1"/>
</dbReference>
<dbReference type="PANTHER" id="PTHR12110:SF41">
    <property type="entry name" value="INOSOSE DEHYDRATASE"/>
    <property type="match status" value="1"/>
</dbReference>
<feature type="domain" description="Xylose isomerase-like TIM barrel" evidence="1">
    <location>
        <begin position="31"/>
        <end position="271"/>
    </location>
</feature>
<gene>
    <name evidence="2" type="primary">iolE</name>
    <name evidence="2" type="ORF">FHG66_20850</name>
</gene>
<dbReference type="EMBL" id="VDFU01000062">
    <property type="protein sequence ID" value="TNC43732.1"/>
    <property type="molecule type" value="Genomic_DNA"/>
</dbReference>
<organism evidence="2 3">
    <name type="scientific">Rubellimicrobium rubrum</name>
    <dbReference type="NCBI Taxonomy" id="2585369"/>
    <lineage>
        <taxon>Bacteria</taxon>
        <taxon>Pseudomonadati</taxon>
        <taxon>Pseudomonadota</taxon>
        <taxon>Alphaproteobacteria</taxon>
        <taxon>Rhodobacterales</taxon>
        <taxon>Roseobacteraceae</taxon>
        <taxon>Rubellimicrobium</taxon>
    </lineage>
</organism>
<dbReference type="RefSeq" id="WP_139079074.1">
    <property type="nucleotide sequence ID" value="NZ_VDFU01000062.1"/>
</dbReference>
<dbReference type="SUPFAM" id="SSF51658">
    <property type="entry name" value="Xylose isomerase-like"/>
    <property type="match status" value="1"/>
</dbReference>
<accession>A0A5C4MM22</accession>
<dbReference type="InterPro" id="IPR013022">
    <property type="entry name" value="Xyl_isomerase-like_TIM-brl"/>
</dbReference>
<dbReference type="GO" id="GO:0050114">
    <property type="term" value="F:myo-inosose-2 dehydratase activity"/>
    <property type="evidence" value="ECO:0007669"/>
    <property type="project" value="UniProtKB-EC"/>
</dbReference>
<comment type="caution">
    <text evidence="2">The sequence shown here is derived from an EMBL/GenBank/DDBJ whole genome shotgun (WGS) entry which is preliminary data.</text>
</comment>
<keyword evidence="3" id="KW-1185">Reference proteome</keyword>
<name>A0A5C4MM22_9RHOB</name>
<dbReference type="Gene3D" id="3.20.20.150">
    <property type="entry name" value="Divalent-metal-dependent TIM barrel enzymes"/>
    <property type="match status" value="1"/>
</dbReference>
<dbReference type="Proteomes" id="UP000305887">
    <property type="component" value="Unassembled WGS sequence"/>
</dbReference>
<evidence type="ECO:0000313" key="3">
    <source>
        <dbReference type="Proteomes" id="UP000305887"/>
    </source>
</evidence>